<evidence type="ECO:0000313" key="2">
    <source>
        <dbReference type="EMBL" id="KAF6326393.1"/>
    </source>
</evidence>
<accession>A0A7J7VMW0</accession>
<dbReference type="Proteomes" id="UP000558488">
    <property type="component" value="Unassembled WGS sequence"/>
</dbReference>
<feature type="compositionally biased region" description="Low complexity" evidence="1">
    <location>
        <begin position="10"/>
        <end position="34"/>
    </location>
</feature>
<feature type="region of interest" description="Disordered" evidence="1">
    <location>
        <begin position="127"/>
        <end position="155"/>
    </location>
</feature>
<reference evidence="2 3" key="1">
    <citation type="journal article" date="2020" name="Nature">
        <title>Six reference-quality genomes reveal evolution of bat adaptations.</title>
        <authorList>
            <person name="Jebb D."/>
            <person name="Huang Z."/>
            <person name="Pippel M."/>
            <person name="Hughes G.M."/>
            <person name="Lavrichenko K."/>
            <person name="Devanna P."/>
            <person name="Winkler S."/>
            <person name="Jermiin L.S."/>
            <person name="Skirmuntt E.C."/>
            <person name="Katzourakis A."/>
            <person name="Burkitt-Gray L."/>
            <person name="Ray D.A."/>
            <person name="Sullivan K.A.M."/>
            <person name="Roscito J.G."/>
            <person name="Kirilenko B.M."/>
            <person name="Davalos L.M."/>
            <person name="Corthals A.P."/>
            <person name="Power M.L."/>
            <person name="Jones G."/>
            <person name="Ransome R.D."/>
            <person name="Dechmann D.K.N."/>
            <person name="Locatelli A.G."/>
            <person name="Puechmaille S.J."/>
            <person name="Fedrigo O."/>
            <person name="Jarvis E.D."/>
            <person name="Hiller M."/>
            <person name="Vernes S.C."/>
            <person name="Myers E.W."/>
            <person name="Teeling E.C."/>
        </authorList>
    </citation>
    <scope>NUCLEOTIDE SEQUENCE [LARGE SCALE GENOMIC DNA]</scope>
    <source>
        <strain evidence="2">MPipKuh1</strain>
        <tissue evidence="2">Flight muscle</tissue>
    </source>
</reference>
<comment type="caution">
    <text evidence="2">The sequence shown here is derived from an EMBL/GenBank/DDBJ whole genome shotgun (WGS) entry which is preliminary data.</text>
</comment>
<keyword evidence="3" id="KW-1185">Reference proteome</keyword>
<organism evidence="2 3">
    <name type="scientific">Pipistrellus kuhlii</name>
    <name type="common">Kuhl's pipistrelle</name>
    <dbReference type="NCBI Taxonomy" id="59472"/>
    <lineage>
        <taxon>Eukaryota</taxon>
        <taxon>Metazoa</taxon>
        <taxon>Chordata</taxon>
        <taxon>Craniata</taxon>
        <taxon>Vertebrata</taxon>
        <taxon>Euteleostomi</taxon>
        <taxon>Mammalia</taxon>
        <taxon>Eutheria</taxon>
        <taxon>Laurasiatheria</taxon>
        <taxon>Chiroptera</taxon>
        <taxon>Yangochiroptera</taxon>
        <taxon>Vespertilionidae</taxon>
        <taxon>Pipistrellus</taxon>
    </lineage>
</organism>
<gene>
    <name evidence="2" type="ORF">mPipKuh1_008391</name>
</gene>
<evidence type="ECO:0000256" key="1">
    <source>
        <dbReference type="SAM" id="MobiDB-lite"/>
    </source>
</evidence>
<feature type="region of interest" description="Disordered" evidence="1">
    <location>
        <begin position="1"/>
        <end position="92"/>
    </location>
</feature>
<name>A0A7J7VMW0_PIPKU</name>
<dbReference type="EMBL" id="JACAGB010000014">
    <property type="protein sequence ID" value="KAF6326393.1"/>
    <property type="molecule type" value="Genomic_DNA"/>
</dbReference>
<sequence length="155" mass="16027">MRSGRPGVPLPSSLLNSSSGSLPFSNSSSPGASRPHSRSLTPSQVSLQRAGLSPTLTGPPWLSLGHSLLPEQNREPGNPGREDPPKQNPTERHLLLMNPCGLELCFPLFEAPCVAPCPPSLTHMQAPAGTALSCTPDPSSGKPVAKGSAVDGARP</sequence>
<proteinExistence type="predicted"/>
<dbReference type="AlphaFoldDB" id="A0A7J7VMW0"/>
<protein>
    <submittedName>
        <fullName evidence="2">Uncharacterized protein</fullName>
    </submittedName>
</protein>
<feature type="compositionally biased region" description="Basic and acidic residues" evidence="1">
    <location>
        <begin position="80"/>
        <end position="92"/>
    </location>
</feature>
<evidence type="ECO:0000313" key="3">
    <source>
        <dbReference type="Proteomes" id="UP000558488"/>
    </source>
</evidence>